<evidence type="ECO:0000256" key="2">
    <source>
        <dbReference type="ARBA" id="ARBA00022670"/>
    </source>
</evidence>
<dbReference type="GO" id="GO:0006508">
    <property type="term" value="P:proteolysis"/>
    <property type="evidence" value="ECO:0007669"/>
    <property type="project" value="UniProtKB-KW"/>
</dbReference>
<dbReference type="Pfam" id="PF01523">
    <property type="entry name" value="PmbA_TldD_1st"/>
    <property type="match status" value="1"/>
</dbReference>
<dbReference type="InterPro" id="IPR035068">
    <property type="entry name" value="TldD/PmbA_N"/>
</dbReference>
<dbReference type="Proteomes" id="UP000035760">
    <property type="component" value="Unassembled WGS sequence"/>
</dbReference>
<accession>W6ME05</accession>
<protein>
    <submittedName>
        <fullName evidence="8">Enzyme for maturation of Microcin B17 and degradation of CcdA with winged helix domain</fullName>
    </submittedName>
</protein>
<dbReference type="InterPro" id="IPR045570">
    <property type="entry name" value="Metalloprtase-TldD/E_cen_dom"/>
</dbReference>
<dbReference type="PANTHER" id="PTHR30624">
    <property type="entry name" value="UNCHARACTERIZED PROTEIN TLDD AND PMBA"/>
    <property type="match status" value="1"/>
</dbReference>
<dbReference type="STRING" id="1400863.BN873_660007"/>
<dbReference type="InterPro" id="IPR025502">
    <property type="entry name" value="TldD"/>
</dbReference>
<reference evidence="8" key="2">
    <citation type="submission" date="2014-03" db="EMBL/GenBank/DDBJ databases">
        <title>Candidatus Competibacter-lineage genomes retrieved from metagenomes reveal functional metabolic diversity.</title>
        <authorList>
            <person name="McIlroy S.J."/>
            <person name="Albertsen M."/>
            <person name="Andresen E.K."/>
            <person name="Saunders A.M."/>
            <person name="Kristiansen R."/>
            <person name="Stokholm-Bjerregaard M."/>
            <person name="Nielsen K.L."/>
            <person name="Nielsen P.H."/>
        </authorList>
    </citation>
    <scope>NUCLEOTIDE SEQUENCE</scope>
    <source>
        <strain evidence="8">Run_A_D11</strain>
    </source>
</reference>
<feature type="domain" description="Metalloprotease TldD/E N-terminal" evidence="5">
    <location>
        <begin position="41"/>
        <end position="104"/>
    </location>
</feature>
<evidence type="ECO:0000259" key="5">
    <source>
        <dbReference type="Pfam" id="PF01523"/>
    </source>
</evidence>
<feature type="domain" description="Metalloprotease TldD/E C-terminal" evidence="6">
    <location>
        <begin position="246"/>
        <end position="479"/>
    </location>
</feature>
<evidence type="ECO:0000256" key="3">
    <source>
        <dbReference type="ARBA" id="ARBA00022801"/>
    </source>
</evidence>
<evidence type="ECO:0000256" key="4">
    <source>
        <dbReference type="ARBA" id="ARBA00023049"/>
    </source>
</evidence>
<gene>
    <name evidence="8" type="primary">tldD</name>
    <name evidence="8" type="ORF">BN873_660007</name>
</gene>
<dbReference type="SUPFAM" id="SSF111283">
    <property type="entry name" value="Putative modulator of DNA gyrase, PmbA/TldD"/>
    <property type="match status" value="1"/>
</dbReference>
<dbReference type="AlphaFoldDB" id="W6ME05"/>
<evidence type="ECO:0000259" key="6">
    <source>
        <dbReference type="Pfam" id="PF19289"/>
    </source>
</evidence>
<evidence type="ECO:0000313" key="9">
    <source>
        <dbReference type="Proteomes" id="UP000035760"/>
    </source>
</evidence>
<feature type="domain" description="Metalloprotease TldD/E central" evidence="7">
    <location>
        <begin position="129"/>
        <end position="238"/>
    </location>
</feature>
<dbReference type="PIRSF" id="PIRSF004919">
    <property type="entry name" value="TldD"/>
    <property type="match status" value="1"/>
</dbReference>
<keyword evidence="9" id="KW-1185">Reference proteome</keyword>
<dbReference type="EMBL" id="CBTJ020000076">
    <property type="protein sequence ID" value="CDI03773.1"/>
    <property type="molecule type" value="Genomic_DNA"/>
</dbReference>
<dbReference type="Pfam" id="PF19289">
    <property type="entry name" value="PmbA_TldD_3rd"/>
    <property type="match status" value="1"/>
</dbReference>
<dbReference type="GO" id="GO:0005829">
    <property type="term" value="C:cytosol"/>
    <property type="evidence" value="ECO:0007669"/>
    <property type="project" value="TreeGrafter"/>
</dbReference>
<name>W6ME05_9GAMM</name>
<comment type="similarity">
    <text evidence="1">Belongs to the peptidase U62 family.</text>
</comment>
<dbReference type="Gene3D" id="3.30.2290.10">
    <property type="entry name" value="PmbA/TldD superfamily"/>
    <property type="match status" value="1"/>
</dbReference>
<dbReference type="OrthoDB" id="9803213at2"/>
<dbReference type="InterPro" id="IPR051463">
    <property type="entry name" value="Peptidase_U62_metallo"/>
</dbReference>
<dbReference type="InterPro" id="IPR036059">
    <property type="entry name" value="TldD/PmbA_sf"/>
</dbReference>
<dbReference type="InterPro" id="IPR002510">
    <property type="entry name" value="Metalloprtase-TldD/E_N"/>
</dbReference>
<evidence type="ECO:0000313" key="8">
    <source>
        <dbReference type="EMBL" id="CDI03773.1"/>
    </source>
</evidence>
<dbReference type="GO" id="GO:0008237">
    <property type="term" value="F:metallopeptidase activity"/>
    <property type="evidence" value="ECO:0007669"/>
    <property type="project" value="UniProtKB-KW"/>
</dbReference>
<sequence>MTAAATLALARQQLLAPTGLGEDDLQKTLGCLLGHAIDSGDLYFQLRQAESWSLEDGEVKQAGHAIHQGVGVRAVSGEKTGFAYSDEIVPAALLDAATAARAIARQGGDGQLSVWRSAERIKRYQPLDPLGSWGAEAKIRLLAQVDAEARHQDARVAQVIVSLTGTQDTILVAGSDGTLAGDVRPLVRLNVTVIVEAQGRREQGSAGGGGRVAYGWFLDEERALGYAREAVRLALVNLEAAPAPAGTMTVVLGPGWPGILLHEAIGHGLEGDFNRKGTSAFSGRMGERVASPLCTVVDDGTLADRRGSLNIDDEGTPTRCTTLIEGGVLKGYLQDKLNGRLMKTASTGNGRRESYAHLPLPRMTNTYLLAGASEPGEIIASVAKGLYAVNFGGGQVDITSGKFVFSASEAYLIENGRVTRPVKGATLIGNGPEVLTQVSMVGNDLRLDAGVGTCGKDGQSVPVGVGQPTLRVDALTVGGTHA</sequence>
<organism evidence="8 9">
    <name type="scientific">Candidatus Competibacter denitrificans Run_A_D11</name>
    <dbReference type="NCBI Taxonomy" id="1400863"/>
    <lineage>
        <taxon>Bacteria</taxon>
        <taxon>Pseudomonadati</taxon>
        <taxon>Pseudomonadota</taxon>
        <taxon>Gammaproteobacteria</taxon>
        <taxon>Candidatus Competibacteraceae</taxon>
        <taxon>Candidatus Competibacter</taxon>
    </lineage>
</organism>
<evidence type="ECO:0000259" key="7">
    <source>
        <dbReference type="Pfam" id="PF19290"/>
    </source>
</evidence>
<keyword evidence="4" id="KW-0482">Metalloprotease</keyword>
<evidence type="ECO:0000256" key="1">
    <source>
        <dbReference type="ARBA" id="ARBA00005836"/>
    </source>
</evidence>
<keyword evidence="2" id="KW-0645">Protease</keyword>
<dbReference type="RefSeq" id="WP_048674882.1">
    <property type="nucleotide sequence ID" value="NZ_CBTJ020000076.1"/>
</dbReference>
<dbReference type="InterPro" id="IPR045569">
    <property type="entry name" value="Metalloprtase-TldD/E_C"/>
</dbReference>
<keyword evidence="3" id="KW-0378">Hydrolase</keyword>
<comment type="caution">
    <text evidence="8">The sequence shown here is derived from an EMBL/GenBank/DDBJ whole genome shotgun (WGS) entry which is preliminary data.</text>
</comment>
<reference evidence="8" key="1">
    <citation type="submission" date="2013-07" db="EMBL/GenBank/DDBJ databases">
        <authorList>
            <person name="McIlroy S."/>
        </authorList>
    </citation>
    <scope>NUCLEOTIDE SEQUENCE [LARGE SCALE GENOMIC DNA]</scope>
    <source>
        <strain evidence="8">Run_A_D11</strain>
    </source>
</reference>
<dbReference type="PANTHER" id="PTHR30624:SF4">
    <property type="entry name" value="METALLOPROTEASE TLDD"/>
    <property type="match status" value="1"/>
</dbReference>
<proteinExistence type="inferred from homology"/>
<dbReference type="Pfam" id="PF19290">
    <property type="entry name" value="PmbA_TldD_2nd"/>
    <property type="match status" value="1"/>
</dbReference>
<dbReference type="NCBIfam" id="NF008006">
    <property type="entry name" value="PRK10735.1"/>
    <property type="match status" value="1"/>
</dbReference>